<name>A0AC34FTN6_9BILA</name>
<protein>
    <submittedName>
        <fullName evidence="2">Uncharacterized protein</fullName>
    </submittedName>
</protein>
<organism evidence="1 2">
    <name type="scientific">Panagrolaimus sp. ES5</name>
    <dbReference type="NCBI Taxonomy" id="591445"/>
    <lineage>
        <taxon>Eukaryota</taxon>
        <taxon>Metazoa</taxon>
        <taxon>Ecdysozoa</taxon>
        <taxon>Nematoda</taxon>
        <taxon>Chromadorea</taxon>
        <taxon>Rhabditida</taxon>
        <taxon>Tylenchina</taxon>
        <taxon>Panagrolaimomorpha</taxon>
        <taxon>Panagrolaimoidea</taxon>
        <taxon>Panagrolaimidae</taxon>
        <taxon>Panagrolaimus</taxon>
    </lineage>
</organism>
<sequence length="311" mass="34583">PALIVTWVLASECISLSFHAAASTFFTLLWVVGYCIVPGVAYFLPNWSHMMLAISIPAILFAILLLFTIPESFHFLIEKKKEKAAQKWIQKFESKKKKLDCDAGELIKRIEEKQKLEGEKDKTNCSASLQFLWAHKKYICLLVAFTFLWIIDWLVYNSVSLLSTHLSDNPYLSFLYSGIAEMPACFILPLAVNWVGCKVTVVTCHFIAAATLFPLTFLSPVDNETVYTSLWLLGKLAISICMNSLFVYGAEIFPPIIRSTCLGTAAFFGNIGGMIPFQTNTLLLTIHAVAPVAFYSLLSLIGGGITFALPK</sequence>
<reference evidence="2" key="1">
    <citation type="submission" date="2022-11" db="UniProtKB">
        <authorList>
            <consortium name="WormBaseParasite"/>
        </authorList>
    </citation>
    <scope>IDENTIFICATION</scope>
</reference>
<evidence type="ECO:0000313" key="2">
    <source>
        <dbReference type="WBParaSite" id="ES5_v2.g20614.t1"/>
    </source>
</evidence>
<accession>A0AC34FTN6</accession>
<proteinExistence type="predicted"/>
<evidence type="ECO:0000313" key="1">
    <source>
        <dbReference type="Proteomes" id="UP000887579"/>
    </source>
</evidence>
<dbReference type="Proteomes" id="UP000887579">
    <property type="component" value="Unplaced"/>
</dbReference>
<dbReference type="WBParaSite" id="ES5_v2.g20614.t1">
    <property type="protein sequence ID" value="ES5_v2.g20614.t1"/>
    <property type="gene ID" value="ES5_v2.g20614"/>
</dbReference>